<organism evidence="1">
    <name type="scientific">Accumulibacter regalis</name>
    <dbReference type="NCBI Taxonomy" id="522306"/>
    <lineage>
        <taxon>Bacteria</taxon>
        <taxon>Pseudomonadati</taxon>
        <taxon>Pseudomonadota</taxon>
        <taxon>Betaproteobacteria</taxon>
        <taxon>Candidatus Accumulibacter</taxon>
    </lineage>
</organism>
<proteinExistence type="predicted"/>
<dbReference type="AlphaFoldDB" id="C7RVZ2"/>
<reference evidence="1" key="2">
    <citation type="submission" date="2009-09" db="EMBL/GenBank/DDBJ databases">
        <title>Complete sequence of plasmid1 of Candidatus Accumulibacter phosphatis clade IIA str. UW-1.</title>
        <authorList>
            <consortium name="US DOE Joint Genome Institute"/>
            <person name="Martin H.G."/>
            <person name="Ivanova N."/>
            <person name="Kunin V."/>
            <person name="Warnecke F."/>
            <person name="Barry K."/>
            <person name="He S."/>
            <person name="Salamov A."/>
            <person name="Szeto E."/>
            <person name="Dalin E."/>
            <person name="Pangilinan J.L."/>
            <person name="Lapidus A."/>
            <person name="Lowry S."/>
            <person name="Kyrpides N.C."/>
            <person name="McMahon K.D."/>
            <person name="Hugenholtz P."/>
        </authorList>
    </citation>
    <scope>NUCLEOTIDE SEQUENCE [LARGE SCALE GENOMIC DNA]</scope>
    <source>
        <strain evidence="1">UW-1</strain>
        <plasmid evidence="1">pAph01</plasmid>
        <plasmid>UW-1</plasmid>
    </source>
</reference>
<dbReference type="HOGENOM" id="CLU_1821135_0_0_4"/>
<gene>
    <name evidence="1" type="ordered locus">CAP2UW1_4677</name>
</gene>
<geneLocation type="plasmid" evidence="1">
    <name>pAph01</name>
</geneLocation>
<evidence type="ECO:0008006" key="2">
    <source>
        <dbReference type="Google" id="ProtNLM"/>
    </source>
</evidence>
<reference evidence="1" key="1">
    <citation type="submission" date="2009-08" db="EMBL/GenBank/DDBJ databases">
        <authorList>
            <consortium name="US DOE Joint Genome Institute"/>
            <person name="Lucas S."/>
            <person name="Copeland A."/>
            <person name="Lapidus A."/>
            <person name="Glavina del Rio T."/>
            <person name="Dalin E."/>
            <person name="Tice H."/>
            <person name="Bruce D."/>
            <person name="Barry K."/>
            <person name="Pitluck S."/>
            <person name="Lowry S."/>
            <person name="Larimer F."/>
            <person name="Land M."/>
            <person name="Hauser L."/>
            <person name="Kyrpides N."/>
            <person name="Ivanova N."/>
            <person name="McMahon K.D."/>
            <person name="Hugenholtz P."/>
        </authorList>
    </citation>
    <scope>NUCLEOTIDE SEQUENCE</scope>
    <source>
        <strain evidence="1">UW-1</strain>
        <plasmid evidence="1">pAph01</plasmid>
    </source>
</reference>
<dbReference type="EMBL" id="CP001716">
    <property type="protein sequence ID" value="ACV37802.1"/>
    <property type="molecule type" value="Genomic_DNA"/>
</dbReference>
<dbReference type="OrthoDB" id="8559994at2"/>
<protein>
    <recommendedName>
        <fullName evidence="2">Lipoprotein</fullName>
    </recommendedName>
</protein>
<evidence type="ECO:0000313" key="1">
    <source>
        <dbReference type="EMBL" id="ACV37802.1"/>
    </source>
</evidence>
<dbReference type="KEGG" id="app:CAP2UW1_4677"/>
<name>C7RVZ2_ACCRE</name>
<keyword evidence="1" id="KW-0614">Plasmid</keyword>
<accession>C7RVZ2</accession>
<dbReference type="PROSITE" id="PS51257">
    <property type="entry name" value="PROKAR_LIPOPROTEIN"/>
    <property type="match status" value="1"/>
</dbReference>
<sequence length="142" mass="15327">MSAVAKILPTCILGVTLSGCAGHTHQLESVNESSPVTGSFSHDGTQVPVMVLELEGARYEGRGFEIRRHQDLAEMRKLYGPGKHYDRIASGVDRDHLRSSASPVLRAPNGETIRCLLTWGPGQDPAGVCTKSDGKQIAVRFD</sequence>